<protein>
    <submittedName>
        <fullName evidence="2">Uncharacterized protein</fullName>
    </submittedName>
</protein>
<proteinExistence type="predicted"/>
<dbReference type="Proteomes" id="UP000176689">
    <property type="component" value="Unassembled WGS sequence"/>
</dbReference>
<feature type="region of interest" description="Disordered" evidence="1">
    <location>
        <begin position="29"/>
        <end position="79"/>
    </location>
</feature>
<accession>A0A1F6E710</accession>
<dbReference type="EMBL" id="MFLP01000031">
    <property type="protein sequence ID" value="OGG69458.1"/>
    <property type="molecule type" value="Genomic_DNA"/>
</dbReference>
<evidence type="ECO:0000256" key="1">
    <source>
        <dbReference type="SAM" id="MobiDB-lite"/>
    </source>
</evidence>
<evidence type="ECO:0000313" key="2">
    <source>
        <dbReference type="EMBL" id="OGG69458.1"/>
    </source>
</evidence>
<evidence type="ECO:0000313" key="3">
    <source>
        <dbReference type="Proteomes" id="UP000176689"/>
    </source>
</evidence>
<dbReference type="AlphaFoldDB" id="A0A1F6E710"/>
<gene>
    <name evidence="2" type="ORF">A3F27_00975</name>
</gene>
<feature type="compositionally biased region" description="Basic and acidic residues" evidence="1">
    <location>
        <begin position="30"/>
        <end position="40"/>
    </location>
</feature>
<reference evidence="2 3" key="1">
    <citation type="journal article" date="2016" name="Nat. Commun.">
        <title>Thousands of microbial genomes shed light on interconnected biogeochemical processes in an aquifer system.</title>
        <authorList>
            <person name="Anantharaman K."/>
            <person name="Brown C.T."/>
            <person name="Hug L.A."/>
            <person name="Sharon I."/>
            <person name="Castelle C.J."/>
            <person name="Probst A.J."/>
            <person name="Thomas B.C."/>
            <person name="Singh A."/>
            <person name="Wilkins M.J."/>
            <person name="Karaoz U."/>
            <person name="Brodie E.L."/>
            <person name="Williams K.H."/>
            <person name="Hubbard S.S."/>
            <person name="Banfield J.F."/>
        </authorList>
    </citation>
    <scope>NUCLEOTIDE SEQUENCE [LARGE SCALE GENOMIC DNA]</scope>
</reference>
<sequence length="79" mass="8826">MRAALFLFVIGESSFLIFRGNVKMNQTQFDQKREMFERSKPSTKSEQASMEPASPGEASGDLDTAAFLGHSKQHLSEQD</sequence>
<organism evidence="2 3">
    <name type="scientific">Candidatus Kaiserbacteria bacterium RIFCSPHIGHO2_12_FULL_53_13</name>
    <dbReference type="NCBI Taxonomy" id="1798502"/>
    <lineage>
        <taxon>Bacteria</taxon>
        <taxon>Candidatus Kaiseribacteriota</taxon>
    </lineage>
</organism>
<comment type="caution">
    <text evidence="2">The sequence shown here is derived from an EMBL/GenBank/DDBJ whole genome shotgun (WGS) entry which is preliminary data.</text>
</comment>
<name>A0A1F6E710_9BACT</name>